<evidence type="ECO:0000313" key="2">
    <source>
        <dbReference type="Proteomes" id="UP000315395"/>
    </source>
</evidence>
<reference evidence="1 2" key="1">
    <citation type="submission" date="2019-07" db="EMBL/GenBank/DDBJ databases">
        <title>complete genome sequencing of Ornithinimicrobium sp. H23M54.</title>
        <authorList>
            <person name="Bae J.-W."/>
            <person name="Lee S.-Y."/>
        </authorList>
    </citation>
    <scope>NUCLEOTIDE SEQUENCE [LARGE SCALE GENOMIC DNA]</scope>
    <source>
        <strain evidence="1 2">H23M54</strain>
    </source>
</reference>
<sequence length="151" mass="16861">MRITAEQAHTMLGAGDHGVLATVHRERGVDAVPVVYAAWDGFVGVPIDRVKPKASTLLQRERNLRADPRATLVIEHWDRLDWSALWWVRANLRFEADPPAPTETALADRLAATYPQYAEHPFVRVLVLRITGVTGWSGMSDPGDQTQEKGR</sequence>
<evidence type="ECO:0000313" key="1">
    <source>
        <dbReference type="EMBL" id="QDO89279.1"/>
    </source>
</evidence>
<name>A0A516GCM8_9MICO</name>
<organism evidence="1 2">
    <name type="scientific">Ornithinimicrobium ciconiae</name>
    <dbReference type="NCBI Taxonomy" id="2594265"/>
    <lineage>
        <taxon>Bacteria</taxon>
        <taxon>Bacillati</taxon>
        <taxon>Actinomycetota</taxon>
        <taxon>Actinomycetes</taxon>
        <taxon>Micrococcales</taxon>
        <taxon>Ornithinimicrobiaceae</taxon>
        <taxon>Ornithinimicrobium</taxon>
    </lineage>
</organism>
<dbReference type="Proteomes" id="UP000315395">
    <property type="component" value="Chromosome"/>
</dbReference>
<keyword evidence="2" id="KW-1185">Reference proteome</keyword>
<dbReference type="AlphaFoldDB" id="A0A516GCM8"/>
<dbReference type="EMBL" id="CP041616">
    <property type="protein sequence ID" value="QDO89279.1"/>
    <property type="molecule type" value="Genomic_DNA"/>
</dbReference>
<accession>A0A516GCM8</accession>
<dbReference type="OrthoDB" id="9812086at2"/>
<proteinExistence type="predicted"/>
<dbReference type="InterPro" id="IPR012349">
    <property type="entry name" value="Split_barrel_FMN-bd"/>
</dbReference>
<dbReference type="RefSeq" id="WP_143783966.1">
    <property type="nucleotide sequence ID" value="NZ_CP041616.1"/>
</dbReference>
<dbReference type="Gene3D" id="2.30.110.10">
    <property type="entry name" value="Electron Transport, Fmn-binding Protein, Chain A"/>
    <property type="match status" value="1"/>
</dbReference>
<protein>
    <submittedName>
        <fullName evidence="1">Uncharacterized protein</fullName>
    </submittedName>
</protein>
<dbReference type="KEGG" id="orz:FNH13_13855"/>
<gene>
    <name evidence="1" type="ORF">FNH13_13855</name>
</gene>
<dbReference type="SUPFAM" id="SSF50475">
    <property type="entry name" value="FMN-binding split barrel"/>
    <property type="match status" value="1"/>
</dbReference>